<accession>A0A9W8H414</accession>
<dbReference type="AlphaFoldDB" id="A0A9W8H414"/>
<evidence type="ECO:0000313" key="2">
    <source>
        <dbReference type="Proteomes" id="UP001140011"/>
    </source>
</evidence>
<proteinExistence type="predicted"/>
<comment type="caution">
    <text evidence="1">The sequence shown here is derived from an EMBL/GenBank/DDBJ whole genome shotgun (WGS) entry which is preliminary data.</text>
</comment>
<name>A0A9W8H414_9FUNG</name>
<protein>
    <submittedName>
        <fullName evidence="1">Uncharacterized protein</fullName>
    </submittedName>
</protein>
<organism evidence="1 2">
    <name type="scientific">Coemansia pectinata</name>
    <dbReference type="NCBI Taxonomy" id="1052879"/>
    <lineage>
        <taxon>Eukaryota</taxon>
        <taxon>Fungi</taxon>
        <taxon>Fungi incertae sedis</taxon>
        <taxon>Zoopagomycota</taxon>
        <taxon>Kickxellomycotina</taxon>
        <taxon>Kickxellomycetes</taxon>
        <taxon>Kickxellales</taxon>
        <taxon>Kickxellaceae</taxon>
        <taxon>Coemansia</taxon>
    </lineage>
</organism>
<gene>
    <name evidence="1" type="ORF">GGI19_001201</name>
</gene>
<evidence type="ECO:0000313" key="1">
    <source>
        <dbReference type="EMBL" id="KAJ2756020.1"/>
    </source>
</evidence>
<sequence>MLALSPFQLLPPHVVQLVVNHVFGSSRLVLDSLNPNSVEYRIILKPLLYICHNFRVVTHPLYFNDYRLQLYVYSDRIDVEECLWAEYINGLDYPAHHLSREVQIGVDVQTIYKGQALQLLSTKPYDGCAFQQACKLTFDLDTKSDWDEYDEDFPPDTEANILAFTQRIKEMAP</sequence>
<dbReference type="Proteomes" id="UP001140011">
    <property type="component" value="Unassembled WGS sequence"/>
</dbReference>
<keyword evidence="2" id="KW-1185">Reference proteome</keyword>
<reference evidence="1" key="1">
    <citation type="submission" date="2022-07" db="EMBL/GenBank/DDBJ databases">
        <title>Phylogenomic reconstructions and comparative analyses of Kickxellomycotina fungi.</title>
        <authorList>
            <person name="Reynolds N.K."/>
            <person name="Stajich J.E."/>
            <person name="Barry K."/>
            <person name="Grigoriev I.V."/>
            <person name="Crous P."/>
            <person name="Smith M.E."/>
        </authorList>
    </citation>
    <scope>NUCLEOTIDE SEQUENCE</scope>
    <source>
        <strain evidence="1">BCRC 34297</strain>
    </source>
</reference>
<dbReference type="EMBL" id="JANBUH010000039">
    <property type="protein sequence ID" value="KAJ2756020.1"/>
    <property type="molecule type" value="Genomic_DNA"/>
</dbReference>
<dbReference type="OrthoDB" id="5555776at2759"/>